<feature type="region of interest" description="Disordered" evidence="1">
    <location>
        <begin position="142"/>
        <end position="198"/>
    </location>
</feature>
<dbReference type="Proteomes" id="UP001642720">
    <property type="component" value="Unassembled WGS sequence"/>
</dbReference>
<proteinExistence type="predicted"/>
<name>A0ABY2H0S8_9HYPO</name>
<comment type="caution">
    <text evidence="2">The sequence shown here is derived from an EMBL/GenBank/DDBJ whole genome shotgun (WGS) entry which is preliminary data.</text>
</comment>
<dbReference type="EMBL" id="PPTA01000008">
    <property type="protein sequence ID" value="TFB01726.1"/>
    <property type="molecule type" value="Genomic_DNA"/>
</dbReference>
<evidence type="ECO:0000313" key="2">
    <source>
        <dbReference type="EMBL" id="TFB01726.1"/>
    </source>
</evidence>
<keyword evidence="3" id="KW-1185">Reference proteome</keyword>
<organism evidence="2 3">
    <name type="scientific">Trichoderma ghanense</name>
    <dbReference type="NCBI Taxonomy" id="65468"/>
    <lineage>
        <taxon>Eukaryota</taxon>
        <taxon>Fungi</taxon>
        <taxon>Dikarya</taxon>
        <taxon>Ascomycota</taxon>
        <taxon>Pezizomycotina</taxon>
        <taxon>Sordariomycetes</taxon>
        <taxon>Hypocreomycetidae</taxon>
        <taxon>Hypocreales</taxon>
        <taxon>Hypocreaceae</taxon>
        <taxon>Trichoderma</taxon>
    </lineage>
</organism>
<gene>
    <name evidence="2" type="ORF">CCMA1212_006477</name>
</gene>
<dbReference type="RefSeq" id="XP_073557927.1">
    <property type="nucleotide sequence ID" value="XM_073703698.1"/>
</dbReference>
<protein>
    <submittedName>
        <fullName evidence="2">Uncharacterized protein</fullName>
    </submittedName>
</protein>
<accession>A0ABY2H0S8</accession>
<feature type="compositionally biased region" description="Basic and acidic residues" evidence="1">
    <location>
        <begin position="142"/>
        <end position="153"/>
    </location>
</feature>
<dbReference type="GeneID" id="300578148"/>
<reference evidence="2 3" key="1">
    <citation type="submission" date="2018-01" db="EMBL/GenBank/DDBJ databases">
        <title>Genome characterization of the sugarcane-associated fungus Trichoderma ghanense CCMA-1212 and their application in lignocelulose bioconversion.</title>
        <authorList>
            <person name="Steindorff A.S."/>
            <person name="Mendes T.D."/>
            <person name="Vilela E.S.D."/>
            <person name="Rodrigues D.S."/>
            <person name="Formighieri E.F."/>
            <person name="Melo I.S."/>
            <person name="Favaro L.C.L."/>
        </authorList>
    </citation>
    <scope>NUCLEOTIDE SEQUENCE [LARGE SCALE GENOMIC DNA]</scope>
    <source>
        <strain evidence="2 3">CCMA-1212</strain>
    </source>
</reference>
<feature type="compositionally biased region" description="Basic residues" evidence="1">
    <location>
        <begin position="154"/>
        <end position="171"/>
    </location>
</feature>
<sequence length="290" mass="31615">MPPSSQASLSDNLQVFISNYSEALVIANTTPHPEDPPKCSKPNLCEQHKVAAAAKAIAAEAAAATSAGGYTPTEAVASQLRIARHQALQAMVGGIKDPAEAIEAHSRLQRMVSVYMNLHWQSADIDALYSVHRSHECERRALERKEREEADKKQKQKQKGKMPEHRGKKTKSGNGAARKRDGESASATEPPSSDTYPGGFGIQLAHVTLLRKVLKQNQAILRQLEAQGVILSAIVREEVQTPPPLNVSNEEMVKSAKLSCQVLEKLLEKFEVKAHGLDLPVQVRTIAMGQ</sequence>
<evidence type="ECO:0000313" key="3">
    <source>
        <dbReference type="Proteomes" id="UP001642720"/>
    </source>
</evidence>
<evidence type="ECO:0000256" key="1">
    <source>
        <dbReference type="SAM" id="MobiDB-lite"/>
    </source>
</evidence>
<feature type="compositionally biased region" description="Polar residues" evidence="1">
    <location>
        <begin position="185"/>
        <end position="195"/>
    </location>
</feature>